<dbReference type="Proteomes" id="UP000094741">
    <property type="component" value="Unassembled WGS sequence"/>
</dbReference>
<dbReference type="STRING" id="1187848.A1QO_18965"/>
<dbReference type="AlphaFoldDB" id="A0A1E5BHG7"/>
<dbReference type="EMBL" id="AJYQ02000040">
    <property type="protein sequence ID" value="OEE36499.1"/>
    <property type="molecule type" value="Genomic_DNA"/>
</dbReference>
<evidence type="ECO:0000256" key="1">
    <source>
        <dbReference type="SAM" id="Phobius"/>
    </source>
</evidence>
<keyword evidence="1" id="KW-0472">Membrane</keyword>
<reference evidence="2 3" key="1">
    <citation type="journal article" date="2012" name="Science">
        <title>Ecological populations of bacteria act as socially cohesive units of antibiotic production and resistance.</title>
        <authorList>
            <person name="Cordero O.X."/>
            <person name="Wildschutte H."/>
            <person name="Kirkup B."/>
            <person name="Proehl S."/>
            <person name="Ngo L."/>
            <person name="Hussain F."/>
            <person name="Le Roux F."/>
            <person name="Mincer T."/>
            <person name="Polz M.F."/>
        </authorList>
    </citation>
    <scope>NUCLEOTIDE SEQUENCE [LARGE SCALE GENOMIC DNA]</scope>
    <source>
        <strain evidence="2 3">ZF-129</strain>
    </source>
</reference>
<feature type="transmembrane region" description="Helical" evidence="1">
    <location>
        <begin position="80"/>
        <end position="99"/>
    </location>
</feature>
<organism evidence="2 3">
    <name type="scientific">Vibrio genomosp. F10 str. ZF-129</name>
    <dbReference type="NCBI Taxonomy" id="1187848"/>
    <lineage>
        <taxon>Bacteria</taxon>
        <taxon>Pseudomonadati</taxon>
        <taxon>Pseudomonadota</taxon>
        <taxon>Gammaproteobacteria</taxon>
        <taxon>Vibrionales</taxon>
        <taxon>Vibrionaceae</taxon>
        <taxon>Vibrio</taxon>
    </lineage>
</organism>
<accession>A0A1E5BHG7</accession>
<evidence type="ECO:0008006" key="4">
    <source>
        <dbReference type="Google" id="ProtNLM"/>
    </source>
</evidence>
<protein>
    <recommendedName>
        <fullName evidence="4">Zinc-ribbon domain-containing protein</fullName>
    </recommendedName>
</protein>
<proteinExistence type="predicted"/>
<gene>
    <name evidence="2" type="ORF">A1QO_18965</name>
</gene>
<keyword evidence="1" id="KW-1133">Transmembrane helix</keyword>
<feature type="transmembrane region" description="Helical" evidence="1">
    <location>
        <begin position="105"/>
        <end position="126"/>
    </location>
</feature>
<name>A0A1E5BHG7_9VIBR</name>
<dbReference type="OrthoDB" id="7041927at2"/>
<comment type="caution">
    <text evidence="2">The sequence shown here is derived from an EMBL/GenBank/DDBJ whole genome shotgun (WGS) entry which is preliminary data.</text>
</comment>
<evidence type="ECO:0000313" key="3">
    <source>
        <dbReference type="Proteomes" id="UP000094741"/>
    </source>
</evidence>
<sequence length="189" mass="20929">MYIQGKFIVTKVDYTKYTLEDLLESQQNIDRNAYPDRANEIDLLIKDRLKNRTPRRVTMADENGNIAAIKKGRAPSLGQGLSELIGGTLFGIIWISTTGNSGPQYWSLIGYFVILSSVIGGGYHIYNALAKNRFTAQDIVSPSKEPDPFNKLMGFDKNDNNKSQFCTGCGSPVEITDKFCSSCGQKARA</sequence>
<evidence type="ECO:0000313" key="2">
    <source>
        <dbReference type="EMBL" id="OEE36499.1"/>
    </source>
</evidence>
<keyword evidence="1" id="KW-0812">Transmembrane</keyword>